<dbReference type="EMBL" id="AP025516">
    <property type="protein sequence ID" value="BDD87232.1"/>
    <property type="molecule type" value="Genomic_DNA"/>
</dbReference>
<reference evidence="1 2" key="1">
    <citation type="submission" date="2022-01" db="EMBL/GenBank/DDBJ databases">
        <title>Desulfofustis limnae sp. nov., a novel mesophilic sulfate-reducing bacterium isolated from marsh soil.</title>
        <authorList>
            <person name="Watanabe M."/>
            <person name="Takahashi A."/>
            <person name="Kojima H."/>
            <person name="Fukui M."/>
        </authorList>
    </citation>
    <scope>NUCLEOTIDE SEQUENCE [LARGE SCALE GENOMIC DNA]</scope>
    <source>
        <strain evidence="1 2">PPLL</strain>
    </source>
</reference>
<name>A0ABM7W8I9_9BACT</name>
<gene>
    <name evidence="1" type="ORF">DPPLL_15970</name>
</gene>
<dbReference type="Proteomes" id="UP000830055">
    <property type="component" value="Chromosome"/>
</dbReference>
<sequence length="574" mass="65033">MRQALFILPLFMLLLAVIYLFSPHLGGRTAAERFLDRQTLLLLNQKNLTARLDDFFTTRLGRTLTTLDYPEILNDLNVAQEKSELLEQLIHLAAVARHDPMVRSVLGRDLTIALTPFELRPEEPLLRQLVEHTIVICRPKRAAHALELVRRISSPAVIEDSLYGAYVIKRFRFNNDFNLAAAQVQSSVIITADERVLRRCLDRFDNRNQSLLADPHYLSERKTFNGASSFAYASIGGLTRLLAQLRSDSSGGAPSRIFSAEDTAGLYQRAMAGGWNDARTGTVKAVLCFDPQRVPAPLQSLYTMLPGQTRSSQRLPADTIWYYWSNNYPAATILELLRRQLNQEQLHRLQSLFHELKRSTGVDMETAIGWLENDLSVAIKKSPDRELVPIPLVLTAMKCSSPERIGPFIQRLIDHYQVPIRRRSVDSWEVLSWGDVAPMGAFEPSLALYQEYLLLANNFRQIKEFITARQGPDRLDTSWRFRQVAHGFTDANNSLLYINLAELTGQLKELVSWAGVMLALKDPAMANQATIIIDRLINPILDGLTMYQVIGSRKTLKDNHVIIEALTVIDHEHN</sequence>
<organism evidence="1 2">
    <name type="scientific">Desulfofustis limnaeus</name>
    <dbReference type="NCBI Taxonomy" id="2740163"/>
    <lineage>
        <taxon>Bacteria</taxon>
        <taxon>Pseudomonadati</taxon>
        <taxon>Thermodesulfobacteriota</taxon>
        <taxon>Desulfobulbia</taxon>
        <taxon>Desulfobulbales</taxon>
        <taxon>Desulfocapsaceae</taxon>
        <taxon>Desulfofustis</taxon>
    </lineage>
</organism>
<dbReference type="InterPro" id="IPR021787">
    <property type="entry name" value="DUF3352"/>
</dbReference>
<keyword evidence="2" id="KW-1185">Reference proteome</keyword>
<evidence type="ECO:0000313" key="1">
    <source>
        <dbReference type="EMBL" id="BDD87232.1"/>
    </source>
</evidence>
<protein>
    <recommendedName>
        <fullName evidence="3">DUF3160 domain-containing protein</fullName>
    </recommendedName>
</protein>
<accession>A0ABM7W8I9</accession>
<proteinExistence type="predicted"/>
<evidence type="ECO:0000313" key="2">
    <source>
        <dbReference type="Proteomes" id="UP000830055"/>
    </source>
</evidence>
<dbReference type="Pfam" id="PF11832">
    <property type="entry name" value="DUF3352"/>
    <property type="match status" value="1"/>
</dbReference>
<dbReference type="RefSeq" id="WP_284154268.1">
    <property type="nucleotide sequence ID" value="NZ_AP025516.1"/>
</dbReference>
<evidence type="ECO:0008006" key="3">
    <source>
        <dbReference type="Google" id="ProtNLM"/>
    </source>
</evidence>